<dbReference type="AlphaFoldDB" id="A0A9N9DT31"/>
<dbReference type="PANTHER" id="PTHR14336">
    <property type="entry name" value="TANDEM PH DOMAIN CONTAINING PROTEIN"/>
    <property type="match status" value="1"/>
</dbReference>
<feature type="region of interest" description="Disordered" evidence="1">
    <location>
        <begin position="219"/>
        <end position="286"/>
    </location>
</feature>
<name>A0A9N9DT31_9GLOM</name>
<dbReference type="PROSITE" id="PS50003">
    <property type="entry name" value="PH_DOMAIN"/>
    <property type="match status" value="1"/>
</dbReference>
<dbReference type="EMBL" id="CAJVPV010010311">
    <property type="protein sequence ID" value="CAG8649920.1"/>
    <property type="molecule type" value="Genomic_DNA"/>
</dbReference>
<evidence type="ECO:0000259" key="2">
    <source>
        <dbReference type="PROSITE" id="PS50003"/>
    </source>
</evidence>
<dbReference type="OrthoDB" id="73680at2759"/>
<dbReference type="InterPro" id="IPR011993">
    <property type="entry name" value="PH-like_dom_sf"/>
</dbReference>
<dbReference type="Proteomes" id="UP000789342">
    <property type="component" value="Unassembled WGS sequence"/>
</dbReference>
<evidence type="ECO:0000313" key="4">
    <source>
        <dbReference type="Proteomes" id="UP000789342"/>
    </source>
</evidence>
<feature type="region of interest" description="Disordered" evidence="1">
    <location>
        <begin position="397"/>
        <end position="430"/>
    </location>
</feature>
<feature type="domain" description="PH" evidence="2">
    <location>
        <begin position="58"/>
        <end position="177"/>
    </location>
</feature>
<dbReference type="PANTHER" id="PTHR14336:SF15">
    <property type="entry name" value="DUAL ADAPTER FOR PHOSPHOTYROSINE AND 3-PHOSPHOTYROSINE AND 3-PHOSPHOINOSITIDE"/>
    <property type="match status" value="1"/>
</dbReference>
<evidence type="ECO:0000256" key="1">
    <source>
        <dbReference type="SAM" id="MobiDB-lite"/>
    </source>
</evidence>
<feature type="compositionally biased region" description="Polar residues" evidence="1">
    <location>
        <begin position="257"/>
        <end position="286"/>
    </location>
</feature>
<organism evidence="3 4">
    <name type="scientific">Acaulospora morrowiae</name>
    <dbReference type="NCBI Taxonomy" id="94023"/>
    <lineage>
        <taxon>Eukaryota</taxon>
        <taxon>Fungi</taxon>
        <taxon>Fungi incertae sedis</taxon>
        <taxon>Mucoromycota</taxon>
        <taxon>Glomeromycotina</taxon>
        <taxon>Glomeromycetes</taxon>
        <taxon>Diversisporales</taxon>
        <taxon>Acaulosporaceae</taxon>
        <taxon>Acaulospora</taxon>
    </lineage>
</organism>
<gene>
    <name evidence="3" type="ORF">AMORRO_LOCUS9914</name>
</gene>
<feature type="region of interest" description="Disordered" evidence="1">
    <location>
        <begin position="301"/>
        <end position="331"/>
    </location>
</feature>
<feature type="compositionally biased region" description="Low complexity" evidence="1">
    <location>
        <begin position="223"/>
        <end position="237"/>
    </location>
</feature>
<accession>A0A9N9DT31</accession>
<feature type="compositionally biased region" description="Polar residues" evidence="1">
    <location>
        <begin position="412"/>
        <end position="425"/>
    </location>
</feature>
<feature type="non-terminal residue" evidence="3">
    <location>
        <position position="442"/>
    </location>
</feature>
<comment type="caution">
    <text evidence="3">The sequence shown here is derived from an EMBL/GenBank/DDBJ whole genome shotgun (WGS) entry which is preliminary data.</text>
</comment>
<dbReference type="InterPro" id="IPR001849">
    <property type="entry name" value="PH_domain"/>
</dbReference>
<proteinExistence type="predicted"/>
<keyword evidence="4" id="KW-1185">Reference proteome</keyword>
<dbReference type="InterPro" id="IPR051707">
    <property type="entry name" value="PI-Interact_SigTrans_Reg"/>
</dbReference>
<sequence>RISSLPSITCINSNFSSLYQYSQKKVSFQAPYVTTLLSSKNNCVITFITLLACVFASEESKSGWLTKLGGNALRKTWKRRWFELRGNFLRYYRHQSDKEPAGVINLTAYNSICQDSSATKKSPNCIRIEKVIRESDSIHSNLSYHEPSVKKQPTFLAFADTEAEMQEWISVLERHLGGRNIADIVLDRLELTGNIGMHRRQASYGSLSSFYSRNSNVCSTPESALSSRRPSLDSLSLGTPSLDSRKSSIDSFHGNATPPNGSNNNGVVSTTRNLSQPSSRPETPSNLVALLGLGQPILRKPASSSALQDRRGNANGAENGCQPSSQQQGHVRKLSLNISKERLAPLIMVHGENSKFSSSPDVVNFSNGNGIRASTSSGSINSAFNIAHSPLNGPFTSSALNGNKKRDNNNNCGSVQSNFPTNATVPPSPVTPLANVFPSHLS</sequence>
<dbReference type="SUPFAM" id="SSF50729">
    <property type="entry name" value="PH domain-like"/>
    <property type="match status" value="1"/>
</dbReference>
<evidence type="ECO:0000313" key="3">
    <source>
        <dbReference type="EMBL" id="CAG8649920.1"/>
    </source>
</evidence>
<reference evidence="3" key="1">
    <citation type="submission" date="2021-06" db="EMBL/GenBank/DDBJ databases">
        <authorList>
            <person name="Kallberg Y."/>
            <person name="Tangrot J."/>
            <person name="Rosling A."/>
        </authorList>
    </citation>
    <scope>NUCLEOTIDE SEQUENCE</scope>
    <source>
        <strain evidence="3">CL551</strain>
    </source>
</reference>
<protein>
    <submittedName>
        <fullName evidence="3">8768_t:CDS:1</fullName>
    </submittedName>
</protein>
<dbReference type="Gene3D" id="2.30.29.30">
    <property type="entry name" value="Pleckstrin-homology domain (PH domain)/Phosphotyrosine-binding domain (PTB)"/>
    <property type="match status" value="1"/>
</dbReference>
<dbReference type="SMART" id="SM00233">
    <property type="entry name" value="PH"/>
    <property type="match status" value="1"/>
</dbReference>
<dbReference type="Pfam" id="PF00169">
    <property type="entry name" value="PH"/>
    <property type="match status" value="1"/>
</dbReference>